<dbReference type="PANTHER" id="PTHR34605:SF3">
    <property type="entry name" value="P CELL-TYPE AGGLUTINATION PROTEIN MAP4-LIKE-RELATED"/>
    <property type="match status" value="1"/>
</dbReference>
<keyword evidence="2" id="KW-0233">DNA recombination</keyword>
<evidence type="ECO:0000313" key="6">
    <source>
        <dbReference type="EMBL" id="GIH04138.1"/>
    </source>
</evidence>
<proteinExistence type="predicted"/>
<feature type="domain" description="Tyr recombinase" evidence="4">
    <location>
        <begin position="122"/>
        <end position="335"/>
    </location>
</feature>
<evidence type="ECO:0000259" key="4">
    <source>
        <dbReference type="PROSITE" id="PS51898"/>
    </source>
</evidence>
<dbReference type="PROSITE" id="PS51900">
    <property type="entry name" value="CB"/>
    <property type="match status" value="1"/>
</dbReference>
<evidence type="ECO:0000313" key="7">
    <source>
        <dbReference type="Proteomes" id="UP000612899"/>
    </source>
</evidence>
<dbReference type="SUPFAM" id="SSF56349">
    <property type="entry name" value="DNA breaking-rejoining enzymes"/>
    <property type="match status" value="1"/>
</dbReference>
<evidence type="ECO:0000256" key="1">
    <source>
        <dbReference type="ARBA" id="ARBA00023125"/>
    </source>
</evidence>
<dbReference type="InterPro" id="IPR010998">
    <property type="entry name" value="Integrase_recombinase_N"/>
</dbReference>
<dbReference type="SUPFAM" id="SSF47823">
    <property type="entry name" value="lambda integrase-like, N-terminal domain"/>
    <property type="match status" value="1"/>
</dbReference>
<evidence type="ECO:0000259" key="5">
    <source>
        <dbReference type="PROSITE" id="PS51900"/>
    </source>
</evidence>
<dbReference type="GO" id="GO:0006310">
    <property type="term" value="P:DNA recombination"/>
    <property type="evidence" value="ECO:0007669"/>
    <property type="project" value="UniProtKB-KW"/>
</dbReference>
<keyword evidence="7" id="KW-1185">Reference proteome</keyword>
<dbReference type="PANTHER" id="PTHR34605">
    <property type="entry name" value="PHAGE_INTEGRASE DOMAIN-CONTAINING PROTEIN"/>
    <property type="match status" value="1"/>
</dbReference>
<dbReference type="InterPro" id="IPR013762">
    <property type="entry name" value="Integrase-like_cat_sf"/>
</dbReference>
<gene>
    <name evidence="6" type="ORF">Rhe02_22050</name>
</gene>
<name>A0A8J3VFR4_9ACTN</name>
<feature type="domain" description="Core-binding (CB)" evidence="5">
    <location>
        <begin position="1"/>
        <end position="92"/>
    </location>
</feature>
<keyword evidence="1 3" id="KW-0238">DNA-binding</keyword>
<sequence>MRRDPRVLRFLAQARSESTQRMYRMFIQLYLDFCTETGRQHLPATSATVEAFAAWLAERPVTKGRNKGQVGMSPASIKLALAAVRALHHAHDLDAPSNRLANVVVEGHARERANDPRLHDGQQAPAIRLPTLSELVGACDPQTNAGIRDRAILTLGLAMMARRSELSIIDIEHLRDVEAGQEVLLRKSKTDQLGQGRLVKVPWFPAMPQLCPVTHVRLWRQRLFSLGITGGPLFRAVDRHDNVHGVDGWAGKAGQSLRMDPQTVERVIARAALKAALPNASSYKGHSLRAGGATVAREYGADVLFIARQGRWGEKSPVVFRYIRDVDEWEHNPMRLIGS</sequence>
<comment type="caution">
    <text evidence="6">The sequence shown here is derived from an EMBL/GenBank/DDBJ whole genome shotgun (WGS) entry which is preliminary data.</text>
</comment>
<dbReference type="Gene3D" id="1.10.150.130">
    <property type="match status" value="1"/>
</dbReference>
<dbReference type="RefSeq" id="WP_203908033.1">
    <property type="nucleotide sequence ID" value="NZ_BONY01000011.1"/>
</dbReference>
<dbReference type="InterPro" id="IPR052925">
    <property type="entry name" value="Phage_Integrase-like_Recomb"/>
</dbReference>
<accession>A0A8J3VFR4</accession>
<dbReference type="EMBL" id="BONY01000011">
    <property type="protein sequence ID" value="GIH04138.1"/>
    <property type="molecule type" value="Genomic_DNA"/>
</dbReference>
<dbReference type="GO" id="GO:0003677">
    <property type="term" value="F:DNA binding"/>
    <property type="evidence" value="ECO:0007669"/>
    <property type="project" value="UniProtKB-UniRule"/>
</dbReference>
<dbReference type="AlphaFoldDB" id="A0A8J3VFR4"/>
<organism evidence="6 7">
    <name type="scientific">Rhizocola hellebori</name>
    <dbReference type="NCBI Taxonomy" id="1392758"/>
    <lineage>
        <taxon>Bacteria</taxon>
        <taxon>Bacillati</taxon>
        <taxon>Actinomycetota</taxon>
        <taxon>Actinomycetes</taxon>
        <taxon>Micromonosporales</taxon>
        <taxon>Micromonosporaceae</taxon>
        <taxon>Rhizocola</taxon>
    </lineage>
</organism>
<dbReference type="InterPro" id="IPR011010">
    <property type="entry name" value="DNA_brk_join_enz"/>
</dbReference>
<dbReference type="PROSITE" id="PS51898">
    <property type="entry name" value="TYR_RECOMBINASE"/>
    <property type="match status" value="1"/>
</dbReference>
<dbReference type="CDD" id="cd00799">
    <property type="entry name" value="INT_Cre_C"/>
    <property type="match status" value="1"/>
</dbReference>
<evidence type="ECO:0000256" key="3">
    <source>
        <dbReference type="PROSITE-ProRule" id="PRU01248"/>
    </source>
</evidence>
<reference evidence="6" key="1">
    <citation type="submission" date="2021-01" db="EMBL/GenBank/DDBJ databases">
        <title>Whole genome shotgun sequence of Rhizocola hellebori NBRC 109834.</title>
        <authorList>
            <person name="Komaki H."/>
            <person name="Tamura T."/>
        </authorList>
    </citation>
    <scope>NUCLEOTIDE SEQUENCE</scope>
    <source>
        <strain evidence="6">NBRC 109834</strain>
    </source>
</reference>
<protein>
    <submittedName>
        <fullName evidence="6">Integrase</fullName>
    </submittedName>
</protein>
<dbReference type="InterPro" id="IPR002104">
    <property type="entry name" value="Integrase_catalytic"/>
</dbReference>
<dbReference type="Proteomes" id="UP000612899">
    <property type="component" value="Unassembled WGS sequence"/>
</dbReference>
<dbReference type="InterPro" id="IPR044068">
    <property type="entry name" value="CB"/>
</dbReference>
<dbReference type="GO" id="GO:0015074">
    <property type="term" value="P:DNA integration"/>
    <property type="evidence" value="ECO:0007669"/>
    <property type="project" value="InterPro"/>
</dbReference>
<dbReference type="Gene3D" id="1.10.443.10">
    <property type="entry name" value="Intergrase catalytic core"/>
    <property type="match status" value="1"/>
</dbReference>
<evidence type="ECO:0000256" key="2">
    <source>
        <dbReference type="ARBA" id="ARBA00023172"/>
    </source>
</evidence>